<dbReference type="SUPFAM" id="SSF51430">
    <property type="entry name" value="NAD(P)-linked oxidoreductase"/>
    <property type="match status" value="1"/>
</dbReference>
<feature type="domain" description="NADP-dependent oxidoreductase" evidence="1">
    <location>
        <begin position="27"/>
        <end position="85"/>
    </location>
</feature>
<keyword evidence="3" id="KW-1185">Reference proteome</keyword>
<proteinExistence type="predicted"/>
<dbReference type="Pfam" id="PF00248">
    <property type="entry name" value="Aldo_ket_red"/>
    <property type="match status" value="1"/>
</dbReference>
<reference evidence="2 3" key="1">
    <citation type="submission" date="2022-10" db="EMBL/GenBank/DDBJ databases">
        <title>Comparative genomic analysis of Cohnella hashimotonis sp. nov., isolated from the International Space Station.</title>
        <authorList>
            <person name="Simpson A."/>
            <person name="Venkateswaran K."/>
        </authorList>
    </citation>
    <scope>NUCLEOTIDE SEQUENCE [LARGE SCALE GENOMIC DNA]</scope>
    <source>
        <strain evidence="2 3">DSM 18997</strain>
    </source>
</reference>
<dbReference type="EMBL" id="JAPDHZ010000003">
    <property type="protein sequence ID" value="MDG0791525.1"/>
    <property type="molecule type" value="Genomic_DNA"/>
</dbReference>
<dbReference type="Gene3D" id="3.20.20.100">
    <property type="entry name" value="NADP-dependent oxidoreductase domain"/>
    <property type="match status" value="1"/>
</dbReference>
<evidence type="ECO:0000313" key="3">
    <source>
        <dbReference type="Proteomes" id="UP001153387"/>
    </source>
</evidence>
<evidence type="ECO:0000313" key="2">
    <source>
        <dbReference type="EMBL" id="MDG0791525.1"/>
    </source>
</evidence>
<sequence length="91" mass="10008">MIIYDCLRFFYVNRRQAYIVVSNKTASRAIDERRGVSISQIALSYIVSRRFPAFAVVGATDESQLADSLGAGDLTLGEEELALLDNGQFSG</sequence>
<comment type="caution">
    <text evidence="2">The sequence shown here is derived from an EMBL/GenBank/DDBJ whole genome shotgun (WGS) entry which is preliminary data.</text>
</comment>
<protein>
    <submittedName>
        <fullName evidence="2">Aldo/keto reductase</fullName>
    </submittedName>
</protein>
<dbReference type="Proteomes" id="UP001153387">
    <property type="component" value="Unassembled WGS sequence"/>
</dbReference>
<dbReference type="InterPro" id="IPR036812">
    <property type="entry name" value="NAD(P)_OxRdtase_dom_sf"/>
</dbReference>
<dbReference type="InterPro" id="IPR023210">
    <property type="entry name" value="NADP_OxRdtase_dom"/>
</dbReference>
<name>A0A9X4QN29_9BACL</name>
<dbReference type="AlphaFoldDB" id="A0A9X4QN29"/>
<dbReference type="RefSeq" id="WP_277565401.1">
    <property type="nucleotide sequence ID" value="NZ_JAPDHZ010000003.1"/>
</dbReference>
<organism evidence="2 3">
    <name type="scientific">Cohnella ginsengisoli</name>
    <dbReference type="NCBI Taxonomy" id="425004"/>
    <lineage>
        <taxon>Bacteria</taxon>
        <taxon>Bacillati</taxon>
        <taxon>Bacillota</taxon>
        <taxon>Bacilli</taxon>
        <taxon>Bacillales</taxon>
        <taxon>Paenibacillaceae</taxon>
        <taxon>Cohnella</taxon>
    </lineage>
</organism>
<gene>
    <name evidence="2" type="ORF">OMP38_12080</name>
</gene>
<accession>A0A9X4QN29</accession>
<evidence type="ECO:0000259" key="1">
    <source>
        <dbReference type="Pfam" id="PF00248"/>
    </source>
</evidence>